<dbReference type="EMBL" id="DS268435">
    <property type="protein sequence ID" value="EFO98515.1"/>
    <property type="molecule type" value="Genomic_DNA"/>
</dbReference>
<dbReference type="OrthoDB" id="5781692at2759"/>
<evidence type="ECO:0000256" key="4">
    <source>
        <dbReference type="ARBA" id="ARBA00022989"/>
    </source>
</evidence>
<reference evidence="7" key="1">
    <citation type="submission" date="2007-07" db="EMBL/GenBank/DDBJ databases">
        <title>PCAP assembly of the Caenorhabditis remanei genome.</title>
        <authorList>
            <consortium name="The Caenorhabditis remanei Sequencing Consortium"/>
            <person name="Wilson R.K."/>
        </authorList>
    </citation>
    <scope>NUCLEOTIDE SEQUENCE [LARGE SCALE GENOMIC DNA]</scope>
    <source>
        <strain evidence="7">PB4641</strain>
    </source>
</reference>
<dbReference type="GO" id="GO:0004888">
    <property type="term" value="F:transmembrane signaling receptor activity"/>
    <property type="evidence" value="ECO:0007669"/>
    <property type="project" value="InterPro"/>
</dbReference>
<accession>E3MCV3</accession>
<dbReference type="InterPro" id="IPR051119">
    <property type="entry name" value="Nematode_SR-like"/>
</dbReference>
<feature type="transmembrane region" description="Helical" evidence="6">
    <location>
        <begin position="62"/>
        <end position="80"/>
    </location>
</feature>
<evidence type="ECO:0000256" key="3">
    <source>
        <dbReference type="ARBA" id="ARBA00022692"/>
    </source>
</evidence>
<proteinExistence type="inferred from homology"/>
<gene>
    <name evidence="7" type="primary">Cre-srg-13</name>
    <name evidence="7" type="ORF">CRE_20342</name>
</gene>
<dbReference type="STRING" id="31234.E3MCV3"/>
<dbReference type="OMA" id="SHEVIWK"/>
<evidence type="ECO:0000256" key="1">
    <source>
        <dbReference type="ARBA" id="ARBA00004141"/>
    </source>
</evidence>
<comment type="subcellular location">
    <subcellularLocation>
        <location evidence="1">Membrane</location>
        <topology evidence="1">Multi-pass membrane protein</topology>
    </subcellularLocation>
</comment>
<feature type="transmembrane region" description="Helical" evidence="6">
    <location>
        <begin position="164"/>
        <end position="184"/>
    </location>
</feature>
<sequence>MVSLPSENESIPFECDNSYDSTFELIKYVFQVCYLSINLILNLMILRVFIFSKNKIFRESPFFLIYAADLIMVSVFSLGYSVEQFQGIYMSISEIFVGRLFIYVISLCPILAPFFFSPSIFLKTFFILSHYSQGFKTVSQVFLSFNRMTSVIFPVSYQQIWKRINVPCLVVLFVLPIGVIWNIILSRVYANPSSGGFSANYFKAISWVFSDLTDISHNNKHVQASVSKLHLIFFIASLILIILFSGITIYGLFVLKTRLKKAETSITIATMIISIEFSILAAIQIYFAFFSSLTSPWRPYLLKALDFTYDFLNLSTTIVFILFNQQLRLKLFKWRKQNKIVEVSR</sequence>
<dbReference type="InterPro" id="IPR000609">
    <property type="entry name" value="7TM_GPCR_serpentine_rcpt_Srg"/>
</dbReference>
<dbReference type="AlphaFoldDB" id="E3MCV3"/>
<feature type="transmembrane region" description="Helical" evidence="6">
    <location>
        <begin position="231"/>
        <end position="254"/>
    </location>
</feature>
<dbReference type="Pfam" id="PF02118">
    <property type="entry name" value="Srg"/>
    <property type="match status" value="1"/>
</dbReference>
<name>E3MCV3_CAERE</name>
<evidence type="ECO:0000256" key="6">
    <source>
        <dbReference type="RuleBase" id="RU280813"/>
    </source>
</evidence>
<dbReference type="PANTHER" id="PTHR31627">
    <property type="entry name" value="SERPENTINE RECEPTOR CLASS GAMMA-RELATED"/>
    <property type="match status" value="1"/>
</dbReference>
<evidence type="ECO:0000313" key="7">
    <source>
        <dbReference type="EMBL" id="EFO98515.1"/>
    </source>
</evidence>
<keyword evidence="8" id="KW-1185">Reference proteome</keyword>
<feature type="transmembrane region" description="Helical" evidence="6">
    <location>
        <begin position="266"/>
        <end position="287"/>
    </location>
</feature>
<protein>
    <recommendedName>
        <fullName evidence="6">Serpentine receptor class gamma</fullName>
    </recommendedName>
</protein>
<feature type="transmembrane region" description="Helical" evidence="6">
    <location>
        <begin position="307"/>
        <end position="327"/>
    </location>
</feature>
<dbReference type="GO" id="GO:0016020">
    <property type="term" value="C:membrane"/>
    <property type="evidence" value="ECO:0007669"/>
    <property type="project" value="UniProtKB-SubCell"/>
</dbReference>
<keyword evidence="3 6" id="KW-0812">Transmembrane</keyword>
<comment type="similarity">
    <text evidence="2 6">Belongs to the nematode receptor-like protein srg family.</text>
</comment>
<dbReference type="Gene3D" id="1.20.1070.10">
    <property type="entry name" value="Rhodopsin 7-helix transmembrane proteins"/>
    <property type="match status" value="1"/>
</dbReference>
<dbReference type="PANTHER" id="PTHR31627:SF3">
    <property type="entry name" value="SERPENTINE RECEPTOR CLASS GAMMA-RELATED"/>
    <property type="match status" value="1"/>
</dbReference>
<dbReference type="eggNOG" id="ENOG502TJCP">
    <property type="taxonomic scope" value="Eukaryota"/>
</dbReference>
<evidence type="ECO:0000256" key="2">
    <source>
        <dbReference type="ARBA" id="ARBA00005692"/>
    </source>
</evidence>
<dbReference type="GO" id="GO:0007606">
    <property type="term" value="P:sensory perception of chemical stimulus"/>
    <property type="evidence" value="ECO:0007669"/>
    <property type="project" value="UniProtKB-UniRule"/>
</dbReference>
<dbReference type="InParanoid" id="E3MCV3"/>
<feature type="transmembrane region" description="Helical" evidence="6">
    <location>
        <begin position="28"/>
        <end position="50"/>
    </location>
</feature>
<evidence type="ECO:0000313" key="8">
    <source>
        <dbReference type="Proteomes" id="UP000008281"/>
    </source>
</evidence>
<dbReference type="Proteomes" id="UP000008281">
    <property type="component" value="Unassembled WGS sequence"/>
</dbReference>
<keyword evidence="5 6" id="KW-0472">Membrane</keyword>
<feature type="transmembrane region" description="Helical" evidence="6">
    <location>
        <begin position="100"/>
        <end position="122"/>
    </location>
</feature>
<keyword evidence="4 6" id="KW-1133">Transmembrane helix</keyword>
<evidence type="ECO:0000256" key="5">
    <source>
        <dbReference type="ARBA" id="ARBA00023136"/>
    </source>
</evidence>
<organism evidence="8">
    <name type="scientific">Caenorhabditis remanei</name>
    <name type="common">Caenorhabditis vulgaris</name>
    <dbReference type="NCBI Taxonomy" id="31234"/>
    <lineage>
        <taxon>Eukaryota</taxon>
        <taxon>Metazoa</taxon>
        <taxon>Ecdysozoa</taxon>
        <taxon>Nematoda</taxon>
        <taxon>Chromadorea</taxon>
        <taxon>Rhabditida</taxon>
        <taxon>Rhabditina</taxon>
        <taxon>Rhabditomorpha</taxon>
        <taxon>Rhabditoidea</taxon>
        <taxon>Rhabditidae</taxon>
        <taxon>Peloderinae</taxon>
        <taxon>Caenorhabditis</taxon>
    </lineage>
</organism>
<dbReference type="HOGENOM" id="CLU_061253_1_0_1"/>